<feature type="region of interest" description="Disordered" evidence="2">
    <location>
        <begin position="317"/>
        <end position="379"/>
    </location>
</feature>
<gene>
    <name evidence="3" type="ORF">SO802_032513</name>
</gene>
<dbReference type="InterPro" id="IPR036770">
    <property type="entry name" value="Ankyrin_rpt-contain_sf"/>
</dbReference>
<reference evidence="3 4" key="1">
    <citation type="submission" date="2024-01" db="EMBL/GenBank/DDBJ databases">
        <title>A telomere-to-telomere, gap-free genome of sweet tea (Lithocarpus litseifolius).</title>
        <authorList>
            <person name="Zhou J."/>
        </authorList>
    </citation>
    <scope>NUCLEOTIDE SEQUENCE [LARGE SCALE GENOMIC DNA]</scope>
    <source>
        <strain evidence="3">Zhou-2022a</strain>
        <tissue evidence="3">Leaf</tissue>
    </source>
</reference>
<dbReference type="PANTHER" id="PTHR24121:SF15">
    <property type="entry name" value="ANKYRIN REPEAT PROTEIN"/>
    <property type="match status" value="1"/>
</dbReference>
<feature type="compositionally biased region" description="Low complexity" evidence="2">
    <location>
        <begin position="333"/>
        <end position="343"/>
    </location>
</feature>
<feature type="repeat" description="ANK" evidence="1">
    <location>
        <begin position="85"/>
        <end position="118"/>
    </location>
</feature>
<organism evidence="3 4">
    <name type="scientific">Lithocarpus litseifolius</name>
    <dbReference type="NCBI Taxonomy" id="425828"/>
    <lineage>
        <taxon>Eukaryota</taxon>
        <taxon>Viridiplantae</taxon>
        <taxon>Streptophyta</taxon>
        <taxon>Embryophyta</taxon>
        <taxon>Tracheophyta</taxon>
        <taxon>Spermatophyta</taxon>
        <taxon>Magnoliopsida</taxon>
        <taxon>eudicotyledons</taxon>
        <taxon>Gunneridae</taxon>
        <taxon>Pentapetalae</taxon>
        <taxon>rosids</taxon>
        <taxon>fabids</taxon>
        <taxon>Fagales</taxon>
        <taxon>Fagaceae</taxon>
        <taxon>Lithocarpus</taxon>
    </lineage>
</organism>
<sequence>MAEDMAKQDDGLAIDLYNYTMSGEWGKVVEMYEEHKTKAISARINTSGDTALHVAVSIAPEKKVRQLVRVIFGVSELGLWTKNNKGNTPLHVAASTGRLKTCILLAAKLDESLEVKDSVVQEFFRNDAGESALFLAAFHGHKPNFLCLDSLRPSRDLKPGQSNPLYRRKDGDTILHCAIRWEYFDLAFEILELDHTLAYSVNELGITPLHLLASKPSVFKSCCHLKLDWKSIIYHCTWVKELKEETATEELNSSVEENFGKSSWPKFQKICQECIDAGITTTKRKHVHSVKIMDILIARTREKNKYFNFSSGRDPGQTSLAWKHQQEPSAVQATDASATASKTDQQHKSNGTETDSEKKENEKGNLLIPISSIHRKEETSEMEKIERAVLLAAQNGITDTVKKILKEIPMAINVKSEGKEEKIKTPILLAAENGITEMVVKILKMTPMAINDESNNIVLLAAKNRQTHVLRVLFKLDFVKRKLIHEVDANGNNALHLAAELGLGVQEPWVIPGAAYCKCSGKSSGMRYELKTNFDLDFYY</sequence>
<proteinExistence type="predicted"/>
<comment type="caution">
    <text evidence="3">The sequence shown here is derived from an EMBL/GenBank/DDBJ whole genome shotgun (WGS) entry which is preliminary data.</text>
</comment>
<dbReference type="SMART" id="SM00248">
    <property type="entry name" value="ANK"/>
    <property type="match status" value="7"/>
</dbReference>
<dbReference type="PROSITE" id="PS50088">
    <property type="entry name" value="ANK_REPEAT"/>
    <property type="match status" value="1"/>
</dbReference>
<dbReference type="EMBL" id="JAZDWU010000012">
    <property type="protein sequence ID" value="KAK9982988.1"/>
    <property type="molecule type" value="Genomic_DNA"/>
</dbReference>
<evidence type="ECO:0000256" key="2">
    <source>
        <dbReference type="SAM" id="MobiDB-lite"/>
    </source>
</evidence>
<evidence type="ECO:0000313" key="3">
    <source>
        <dbReference type="EMBL" id="KAK9982988.1"/>
    </source>
</evidence>
<keyword evidence="1" id="KW-0040">ANK repeat</keyword>
<dbReference type="PANTHER" id="PTHR24121">
    <property type="entry name" value="NO MECHANORECEPTOR POTENTIAL C, ISOFORM D-RELATED"/>
    <property type="match status" value="1"/>
</dbReference>
<dbReference type="Gene3D" id="1.25.40.20">
    <property type="entry name" value="Ankyrin repeat-containing domain"/>
    <property type="match status" value="3"/>
</dbReference>
<accession>A0AAW2BBT8</accession>
<name>A0AAW2BBT8_9ROSI</name>
<protein>
    <submittedName>
        <fullName evidence="3">Uncharacterized protein</fullName>
    </submittedName>
</protein>
<keyword evidence="4" id="KW-1185">Reference proteome</keyword>
<dbReference type="Pfam" id="PF12796">
    <property type="entry name" value="Ank_2"/>
    <property type="match status" value="2"/>
</dbReference>
<evidence type="ECO:0000256" key="1">
    <source>
        <dbReference type="PROSITE-ProRule" id="PRU00023"/>
    </source>
</evidence>
<dbReference type="SUPFAM" id="SSF48403">
    <property type="entry name" value="Ankyrin repeat"/>
    <property type="match status" value="2"/>
</dbReference>
<dbReference type="AlphaFoldDB" id="A0AAW2BBT8"/>
<dbReference type="InterPro" id="IPR002110">
    <property type="entry name" value="Ankyrin_rpt"/>
</dbReference>
<evidence type="ECO:0000313" key="4">
    <source>
        <dbReference type="Proteomes" id="UP001459277"/>
    </source>
</evidence>
<dbReference type="Proteomes" id="UP001459277">
    <property type="component" value="Unassembled WGS sequence"/>
</dbReference>